<organism evidence="1">
    <name type="scientific">Vibrio cyclitrophicus</name>
    <dbReference type="NCBI Taxonomy" id="47951"/>
    <lineage>
        <taxon>Bacteria</taxon>
        <taxon>Pseudomonadati</taxon>
        <taxon>Pseudomonadota</taxon>
        <taxon>Gammaproteobacteria</taxon>
        <taxon>Vibrionales</taxon>
        <taxon>Vibrionaceae</taxon>
        <taxon>Vibrio</taxon>
    </lineage>
</organism>
<accession>A0A0H3ZLP2</accession>
<name>A0A0H3ZLP2_9VIBR</name>
<protein>
    <submittedName>
        <fullName evidence="1">Putative morphogenetic function</fullName>
    </submittedName>
</protein>
<sequence>MAIYCGVSDSDGISDFYKANITQEVPGVGNVTVSGYITGETQIQLSQDWGSPFSEDTAGNAVGAKSSAVGQTMTSVTTKTLQNSKLVWNGSEPLTFDLELSFVAIDDAKREVNDPIMYLMQMSSPELNDLMPIGQVPQEVKLNIGRRLLTKALIKEVSYNESAPKTKEGYFVSNKINITLSLDGVVNASQVPSKFK</sequence>
<evidence type="ECO:0000313" key="1">
    <source>
        <dbReference type="EMBL" id="AKN37078.1"/>
    </source>
</evidence>
<dbReference type="EMBL" id="KP795522">
    <property type="protein sequence ID" value="AKN37078.1"/>
    <property type="molecule type" value="Genomic_DNA"/>
</dbReference>
<reference evidence="1" key="1">
    <citation type="journal article" date="2015" name="MBio">
        <title>Eco-Evolutionary Dynamics of Episomes among Ecologically Cohesive Bacterial Populations.</title>
        <authorList>
            <person name="Xue H."/>
            <person name="Cordero O.X."/>
            <person name="Camas F.M."/>
            <person name="Trimble W."/>
            <person name="Meyer F."/>
            <person name="Guglielmini J."/>
            <person name="Rocha E.P."/>
            <person name="Polz M.F."/>
        </authorList>
    </citation>
    <scope>NUCLEOTIDE SEQUENCE</scope>
    <source>
        <strain evidence="1">FF_61</strain>
    </source>
</reference>
<dbReference type="AlphaFoldDB" id="A0A0H3ZLP2"/>
<proteinExistence type="predicted"/>